<dbReference type="Pfam" id="PF20059">
    <property type="entry name" value="DUF6458"/>
    <property type="match status" value="1"/>
</dbReference>
<feature type="domain" description="DUF6458" evidence="2">
    <location>
        <begin position="1"/>
        <end position="80"/>
    </location>
</feature>
<feature type="transmembrane region" description="Helical" evidence="1">
    <location>
        <begin position="32"/>
        <end position="52"/>
    </location>
</feature>
<evidence type="ECO:0000259" key="2">
    <source>
        <dbReference type="Pfam" id="PF20059"/>
    </source>
</evidence>
<accession>A0A4Q7NXJ2</accession>
<keyword evidence="1" id="KW-0472">Membrane</keyword>
<proteinExistence type="predicted"/>
<organism evidence="3 4">
    <name type="scientific">Motilibacter rhizosphaerae</name>
    <dbReference type="NCBI Taxonomy" id="598652"/>
    <lineage>
        <taxon>Bacteria</taxon>
        <taxon>Bacillati</taxon>
        <taxon>Actinomycetota</taxon>
        <taxon>Actinomycetes</taxon>
        <taxon>Motilibacterales</taxon>
        <taxon>Motilibacteraceae</taxon>
        <taxon>Motilibacter</taxon>
    </lineage>
</organism>
<name>A0A4Q7NXJ2_9ACTN</name>
<evidence type="ECO:0000313" key="4">
    <source>
        <dbReference type="Proteomes" id="UP000293638"/>
    </source>
</evidence>
<dbReference type="Proteomes" id="UP000293638">
    <property type="component" value="Unassembled WGS sequence"/>
</dbReference>
<dbReference type="EMBL" id="SGXD01000001">
    <property type="protein sequence ID" value="RZS91720.1"/>
    <property type="molecule type" value="Genomic_DNA"/>
</dbReference>
<keyword evidence="1" id="KW-0812">Transmembrane</keyword>
<protein>
    <recommendedName>
        <fullName evidence="2">DUF6458 domain-containing protein</fullName>
    </recommendedName>
</protein>
<keyword evidence="4" id="KW-1185">Reference proteome</keyword>
<gene>
    <name evidence="3" type="ORF">EV189_0967</name>
</gene>
<dbReference type="AlphaFoldDB" id="A0A4Q7NXJ2"/>
<evidence type="ECO:0000313" key="3">
    <source>
        <dbReference type="EMBL" id="RZS91720.1"/>
    </source>
</evidence>
<dbReference type="RefSeq" id="WP_130491752.1">
    <property type="nucleotide sequence ID" value="NZ_SGXD01000001.1"/>
</dbReference>
<sequence length="81" mass="8564">MGIGVSVLLIAAGLIIALAVHATVSGLDLQVVGWILAAAGVLGLVLEFALFAPRRRYAAPVVERDVVDPAPRTVVEERRTY</sequence>
<dbReference type="InterPro" id="IPR045597">
    <property type="entry name" value="DUF6458"/>
</dbReference>
<evidence type="ECO:0000256" key="1">
    <source>
        <dbReference type="SAM" id="Phobius"/>
    </source>
</evidence>
<comment type="caution">
    <text evidence="3">The sequence shown here is derived from an EMBL/GenBank/DDBJ whole genome shotgun (WGS) entry which is preliminary data.</text>
</comment>
<keyword evidence="1" id="KW-1133">Transmembrane helix</keyword>
<reference evidence="3 4" key="1">
    <citation type="submission" date="2019-02" db="EMBL/GenBank/DDBJ databases">
        <title>Genomic Encyclopedia of Type Strains, Phase IV (KMG-IV): sequencing the most valuable type-strain genomes for metagenomic binning, comparative biology and taxonomic classification.</title>
        <authorList>
            <person name="Goeker M."/>
        </authorList>
    </citation>
    <scope>NUCLEOTIDE SEQUENCE [LARGE SCALE GENOMIC DNA]</scope>
    <source>
        <strain evidence="3 4">DSM 45622</strain>
    </source>
</reference>